<organism evidence="2 3">
    <name type="scientific">Tritrichomonas musculus</name>
    <dbReference type="NCBI Taxonomy" id="1915356"/>
    <lineage>
        <taxon>Eukaryota</taxon>
        <taxon>Metamonada</taxon>
        <taxon>Parabasalia</taxon>
        <taxon>Tritrichomonadida</taxon>
        <taxon>Tritrichomonadidae</taxon>
        <taxon>Tritrichomonas</taxon>
    </lineage>
</organism>
<feature type="transmembrane region" description="Helical" evidence="1">
    <location>
        <begin position="34"/>
        <end position="58"/>
    </location>
</feature>
<reference evidence="2 3" key="1">
    <citation type="submission" date="2024-04" db="EMBL/GenBank/DDBJ databases">
        <title>Tritrichomonas musculus Genome.</title>
        <authorList>
            <person name="Alves-Ferreira E."/>
            <person name="Grigg M."/>
            <person name="Lorenzi H."/>
            <person name="Galac M."/>
        </authorList>
    </citation>
    <scope>NUCLEOTIDE SEQUENCE [LARGE SCALE GENOMIC DNA]</scope>
    <source>
        <strain evidence="2 3">EAF2021</strain>
    </source>
</reference>
<keyword evidence="1" id="KW-0812">Transmembrane</keyword>
<protein>
    <submittedName>
        <fullName evidence="2">Uncharacterized protein</fullName>
    </submittedName>
</protein>
<gene>
    <name evidence="2" type="ORF">M9Y10_014846</name>
</gene>
<sequence>MEARVELEQNDDEYPSIISSYGNSMTIGKVEKKYFIIGFIIIFYSSINMIIFFIIPIYRLQKNKSEFPNASYKTIEKRIIVIHFILHTFGILSGLFTILYNFTENLSKCNSIFFGLIMFCSLVALSLWIVEILFGFIYTTKYKSTITFDQLTRIMAELRENSFIFIYTKGADHSFICSKSCSLVETTWYSKKGVVFPLKLYLNSTNNDLKLLPKVFDLTIVQEIKMSNEIKDHFQNVMNNIEKAFDFYPSISGDYIVSDGKMPIYLNRATRIASIIFVVGIYYELNYKSIPHITLKQSLFGDVSHSIDYNDITLSFNCNEYGKCSEFNKKPKP</sequence>
<evidence type="ECO:0000313" key="2">
    <source>
        <dbReference type="EMBL" id="KAK8896920.1"/>
    </source>
</evidence>
<keyword evidence="1" id="KW-1133">Transmembrane helix</keyword>
<dbReference type="EMBL" id="JAPFFF010000002">
    <property type="protein sequence ID" value="KAK8896920.1"/>
    <property type="molecule type" value="Genomic_DNA"/>
</dbReference>
<accession>A0ABR2L0L9</accession>
<keyword evidence="3" id="KW-1185">Reference proteome</keyword>
<feature type="transmembrane region" description="Helical" evidence="1">
    <location>
        <begin position="79"/>
        <end position="100"/>
    </location>
</feature>
<keyword evidence="1" id="KW-0472">Membrane</keyword>
<evidence type="ECO:0000256" key="1">
    <source>
        <dbReference type="SAM" id="Phobius"/>
    </source>
</evidence>
<comment type="caution">
    <text evidence="2">The sequence shown here is derived from an EMBL/GenBank/DDBJ whole genome shotgun (WGS) entry which is preliminary data.</text>
</comment>
<dbReference type="Proteomes" id="UP001470230">
    <property type="component" value="Unassembled WGS sequence"/>
</dbReference>
<evidence type="ECO:0000313" key="3">
    <source>
        <dbReference type="Proteomes" id="UP001470230"/>
    </source>
</evidence>
<name>A0ABR2L0L9_9EUKA</name>
<feature type="transmembrane region" description="Helical" evidence="1">
    <location>
        <begin position="112"/>
        <end position="138"/>
    </location>
</feature>
<proteinExistence type="predicted"/>